<keyword evidence="3" id="KW-1185">Reference proteome</keyword>
<feature type="compositionally biased region" description="Low complexity" evidence="1">
    <location>
        <begin position="580"/>
        <end position="604"/>
    </location>
</feature>
<dbReference type="AlphaFoldDB" id="A0AA36GN47"/>
<feature type="compositionally biased region" description="Polar residues" evidence="1">
    <location>
        <begin position="508"/>
        <end position="540"/>
    </location>
</feature>
<feature type="region of interest" description="Disordered" evidence="1">
    <location>
        <begin position="978"/>
        <end position="1055"/>
    </location>
</feature>
<evidence type="ECO:0000256" key="1">
    <source>
        <dbReference type="SAM" id="MobiDB-lite"/>
    </source>
</evidence>
<comment type="caution">
    <text evidence="2">The sequence shown here is derived from an EMBL/GenBank/DDBJ whole genome shotgun (WGS) entry which is preliminary data.</text>
</comment>
<feature type="compositionally biased region" description="Polar residues" evidence="1">
    <location>
        <begin position="996"/>
        <end position="1029"/>
    </location>
</feature>
<feature type="compositionally biased region" description="Polar residues" evidence="1">
    <location>
        <begin position="567"/>
        <end position="579"/>
    </location>
</feature>
<accession>A0AA36GN47</accession>
<name>A0AA36GN47_CYLNA</name>
<evidence type="ECO:0000313" key="3">
    <source>
        <dbReference type="Proteomes" id="UP001176961"/>
    </source>
</evidence>
<feature type="region of interest" description="Disordered" evidence="1">
    <location>
        <begin position="479"/>
        <end position="540"/>
    </location>
</feature>
<dbReference type="EMBL" id="CATQJL010000112">
    <property type="protein sequence ID" value="CAJ0595091.1"/>
    <property type="molecule type" value="Genomic_DNA"/>
</dbReference>
<reference evidence="2" key="1">
    <citation type="submission" date="2023-07" db="EMBL/GenBank/DDBJ databases">
        <authorList>
            <consortium name="CYATHOMIX"/>
        </authorList>
    </citation>
    <scope>NUCLEOTIDE SEQUENCE</scope>
    <source>
        <strain evidence="2">N/A</strain>
    </source>
</reference>
<feature type="compositionally biased region" description="Polar residues" evidence="1">
    <location>
        <begin position="387"/>
        <end position="397"/>
    </location>
</feature>
<sequence length="1161" mass="126296">MGTGNLSQKLAESLNQTFMELCKANISDFAYNWFQGRLPHTREASKYRYKGLCPCPCAKMCNGSADFSYVGKCKEINVSNSYFFTLAPETTTTTLGTTKTVTPVLDVARNCSKYRIHTPPVNMSDIKCFEFNSSWLDNLTDISTRNKALQFCDGDINCWTYNNLMKFVRLRKLFHAIWNDPRDLCPCSNMSKCRGQFSPKSCTPDFKLEIMLARDSVSRETFNITLPTECKENEPPSSELLEQTCYSFLKLDRYATPTANFSTFCPGSSINCWVYKDLMESIHLQKLANMTVPYQGLCLCKDISICKNSKSYFNETSCSQEYLLRIAEPLEKSGYTVFTEPPHNTTAQTTIDQVKNATTTTQKDFTYSRTETLTKAEISSVSSLSSKGMQTSTLTSSPRKESDSASLGTTVMTTSLSSKRIQTSTLVSSPGKESDSTFLKITVMTTSHSEASSASDGEAEQPTLIEYDIVNTKSIQPSFVTTGSDDESESSVVTPAPRTSVASKERTPTTSFVTTNSVQPSPATTLPTVGSESNEVTHTSRTLVVSEEEINTTFSCFRGPQTDDSKSIPTKQATASSMQSSGTSGTEKSSSNPLPTTSSDSTSLGAQNRSASDVPDINASSTFNHANLSTATFRVSEKGRDLTSAPTDSDTSKKARNTVVMAISDKASLGMTKGTDLISITTQLDDHNIYNNTAIISTTVGTSDELSNSYETSPEKLAKTKGMFAAETTTPVNTSSLSHSAVVGSSDAFAMTITSDSTNEDTLEASTVPAIQGEPSLELSSQPISEDAEPFTSNRHPTKYLTEPATTANGVGSSNHSTKDSTPHSTFVSLNLSEILGYPSVIQKVSTTDRKARFDFSFNAKEKSTSTQKISSKFRVTLSDILTTRNGHSTPMKPTSMYRKSPNTGHITLFKILTRSPIITPSSAGNLASQEITSYSESNPRFETSAKVRVDLSTNFESMASSAHSAIEEVYPSFSVSNPYEKKRSHTSPGARTDIGSVTSGKIPSGNTDKLESFSTSTSSLPKTGNTGKPNLILISDSSGTSSRRRTQSTTKKTTFAHLTSNENESYMHVQRALSSRNLPKATTSSPLKSSVYKTVSEVEAKDGGREYGTDAYIKSATSTSKTPFSSIKVAIPKVFRHLYLSMTAKQRSCQQSSLQHLKHP</sequence>
<protein>
    <submittedName>
        <fullName evidence="2">Uncharacterized protein</fullName>
    </submittedName>
</protein>
<feature type="region of interest" description="Disordered" evidence="1">
    <location>
        <begin position="387"/>
        <end position="411"/>
    </location>
</feature>
<gene>
    <name evidence="2" type="ORF">CYNAS_LOCUS7074</name>
</gene>
<proteinExistence type="predicted"/>
<evidence type="ECO:0000313" key="2">
    <source>
        <dbReference type="EMBL" id="CAJ0595091.1"/>
    </source>
</evidence>
<dbReference type="Proteomes" id="UP001176961">
    <property type="component" value="Unassembled WGS sequence"/>
</dbReference>
<organism evidence="2 3">
    <name type="scientific">Cylicocyclus nassatus</name>
    <name type="common">Nematode worm</name>
    <dbReference type="NCBI Taxonomy" id="53992"/>
    <lineage>
        <taxon>Eukaryota</taxon>
        <taxon>Metazoa</taxon>
        <taxon>Ecdysozoa</taxon>
        <taxon>Nematoda</taxon>
        <taxon>Chromadorea</taxon>
        <taxon>Rhabditida</taxon>
        <taxon>Rhabditina</taxon>
        <taxon>Rhabditomorpha</taxon>
        <taxon>Strongyloidea</taxon>
        <taxon>Strongylidae</taxon>
        <taxon>Cylicocyclus</taxon>
    </lineage>
</organism>
<feature type="region of interest" description="Disordered" evidence="1">
    <location>
        <begin position="779"/>
        <end position="822"/>
    </location>
</feature>
<feature type="region of interest" description="Disordered" evidence="1">
    <location>
        <begin position="555"/>
        <end position="621"/>
    </location>
</feature>
<feature type="compositionally biased region" description="Low complexity" evidence="1">
    <location>
        <begin position="1036"/>
        <end position="1054"/>
    </location>
</feature>
<feature type="compositionally biased region" description="Polar residues" evidence="1">
    <location>
        <begin position="804"/>
        <end position="816"/>
    </location>
</feature>